<dbReference type="SUPFAM" id="SSF46785">
    <property type="entry name" value="Winged helix' DNA-binding domain"/>
    <property type="match status" value="1"/>
</dbReference>
<name>A0A967EJM7_9RHOB</name>
<evidence type="ECO:0000259" key="4">
    <source>
        <dbReference type="Pfam" id="PF00891"/>
    </source>
</evidence>
<evidence type="ECO:0000313" key="7">
    <source>
        <dbReference type="Proteomes" id="UP000639775"/>
    </source>
</evidence>
<feature type="domain" description="O-methyltransferase dimerisation" evidence="5">
    <location>
        <begin position="11"/>
        <end position="79"/>
    </location>
</feature>
<dbReference type="InterPro" id="IPR012967">
    <property type="entry name" value="COMT_dimerisation"/>
</dbReference>
<dbReference type="PROSITE" id="PS51683">
    <property type="entry name" value="SAM_OMT_II"/>
    <property type="match status" value="1"/>
</dbReference>
<evidence type="ECO:0000256" key="1">
    <source>
        <dbReference type="ARBA" id="ARBA00022603"/>
    </source>
</evidence>
<dbReference type="InterPro" id="IPR016461">
    <property type="entry name" value="COMT-like"/>
</dbReference>
<dbReference type="InterPro" id="IPR036390">
    <property type="entry name" value="WH_DNA-bd_sf"/>
</dbReference>
<keyword evidence="3" id="KW-0949">S-adenosyl-L-methionine</keyword>
<keyword evidence="2" id="KW-0808">Transferase</keyword>
<dbReference type="SUPFAM" id="SSF53335">
    <property type="entry name" value="S-adenosyl-L-methionine-dependent methyltransferases"/>
    <property type="match status" value="1"/>
</dbReference>
<dbReference type="Pfam" id="PF08100">
    <property type="entry name" value="Dimerisation"/>
    <property type="match status" value="1"/>
</dbReference>
<reference evidence="6" key="1">
    <citation type="submission" date="2020-03" db="EMBL/GenBank/DDBJ databases">
        <title>Roseovarius gahaiensis sp. nov., isolated from Gahai Saline Lake, China.</title>
        <authorList>
            <person name="Sun X."/>
        </authorList>
    </citation>
    <scope>NUCLEOTIDE SEQUENCE</scope>
    <source>
        <strain evidence="6">GH877</strain>
    </source>
</reference>
<dbReference type="GO" id="GO:0008171">
    <property type="term" value="F:O-methyltransferase activity"/>
    <property type="evidence" value="ECO:0007669"/>
    <property type="project" value="InterPro"/>
</dbReference>
<dbReference type="GO" id="GO:0032259">
    <property type="term" value="P:methylation"/>
    <property type="evidence" value="ECO:0007669"/>
    <property type="project" value="UniProtKB-KW"/>
</dbReference>
<dbReference type="AlphaFoldDB" id="A0A967EJM7"/>
<evidence type="ECO:0000313" key="6">
    <source>
        <dbReference type="EMBL" id="NHQ74957.1"/>
    </source>
</evidence>
<dbReference type="InterPro" id="IPR029063">
    <property type="entry name" value="SAM-dependent_MTases_sf"/>
</dbReference>
<dbReference type="EMBL" id="JAAORB010000021">
    <property type="protein sequence ID" value="NHQ74957.1"/>
    <property type="molecule type" value="Genomic_DNA"/>
</dbReference>
<sequence length="337" mass="36231">MARRDGAEIFDILQGFVASQVLLALIKLEVLQDLLSGPVTAEEAALGRQVPHDRMEALLRAGTALSLLKRGRDGRFSLARKGAAILGVPGLTDMIRHNAAFYKDMADPVAILRGEGETHLAQFWPYVLGGDSDVACDEALRYSGLMAKSQVLVAEDTLRAVSLRGVETVMDVGGGSGVFLSEALWRHRRLRAMLVDLPSVIPAAESRLASSGILGRVSLHPGSFRDGALPKGADAISLVRVLYDHDDATVRDLLAKAFDALPPGGLLIISEPMAGGARPERAGDIYFSFYTMAMGTGRARSPERISELCEEAGFLGSSQPRPRRPYVTRVLTCVKPV</sequence>
<keyword evidence="7" id="KW-1185">Reference proteome</keyword>
<keyword evidence="1 6" id="KW-0489">Methyltransferase</keyword>
<protein>
    <submittedName>
        <fullName evidence="6">Methyltransferase domain-containing protein</fullName>
    </submittedName>
</protein>
<dbReference type="Gene3D" id="1.10.10.10">
    <property type="entry name" value="Winged helix-like DNA-binding domain superfamily/Winged helix DNA-binding domain"/>
    <property type="match status" value="1"/>
</dbReference>
<organism evidence="6 7">
    <name type="scientific">Roseovarius gahaiensis</name>
    <dbReference type="NCBI Taxonomy" id="2716691"/>
    <lineage>
        <taxon>Bacteria</taxon>
        <taxon>Pseudomonadati</taxon>
        <taxon>Pseudomonadota</taxon>
        <taxon>Alphaproteobacteria</taxon>
        <taxon>Rhodobacterales</taxon>
        <taxon>Roseobacteraceae</taxon>
        <taxon>Roseovarius</taxon>
    </lineage>
</organism>
<evidence type="ECO:0000259" key="5">
    <source>
        <dbReference type="Pfam" id="PF08100"/>
    </source>
</evidence>
<proteinExistence type="predicted"/>
<accession>A0A967EJM7</accession>
<dbReference type="PANTHER" id="PTHR43712:SF2">
    <property type="entry name" value="O-METHYLTRANSFERASE CICE"/>
    <property type="match status" value="1"/>
</dbReference>
<dbReference type="Gene3D" id="3.40.50.150">
    <property type="entry name" value="Vaccinia Virus protein VP39"/>
    <property type="match status" value="1"/>
</dbReference>
<evidence type="ECO:0000256" key="2">
    <source>
        <dbReference type="ARBA" id="ARBA00022679"/>
    </source>
</evidence>
<dbReference type="Proteomes" id="UP000639775">
    <property type="component" value="Unassembled WGS sequence"/>
</dbReference>
<comment type="caution">
    <text evidence="6">The sequence shown here is derived from an EMBL/GenBank/DDBJ whole genome shotgun (WGS) entry which is preliminary data.</text>
</comment>
<gene>
    <name evidence="6" type="ORF">HAT86_10845</name>
</gene>
<dbReference type="GO" id="GO:0046983">
    <property type="term" value="F:protein dimerization activity"/>
    <property type="evidence" value="ECO:0007669"/>
    <property type="project" value="InterPro"/>
</dbReference>
<dbReference type="InterPro" id="IPR036388">
    <property type="entry name" value="WH-like_DNA-bd_sf"/>
</dbReference>
<dbReference type="CDD" id="cd02440">
    <property type="entry name" value="AdoMet_MTases"/>
    <property type="match status" value="1"/>
</dbReference>
<feature type="domain" description="O-methyltransferase C-terminal" evidence="4">
    <location>
        <begin position="103"/>
        <end position="314"/>
    </location>
</feature>
<dbReference type="Pfam" id="PF00891">
    <property type="entry name" value="Methyltransf_2"/>
    <property type="match status" value="1"/>
</dbReference>
<dbReference type="InterPro" id="IPR001077">
    <property type="entry name" value="COMT_C"/>
</dbReference>
<evidence type="ECO:0000256" key="3">
    <source>
        <dbReference type="ARBA" id="ARBA00022691"/>
    </source>
</evidence>
<dbReference type="PANTHER" id="PTHR43712">
    <property type="entry name" value="PUTATIVE (AFU_ORTHOLOGUE AFUA_4G14580)-RELATED"/>
    <property type="match status" value="1"/>
</dbReference>